<dbReference type="InterPro" id="IPR027417">
    <property type="entry name" value="P-loop_NTPase"/>
</dbReference>
<protein>
    <submittedName>
        <fullName evidence="10">BA75_05072T0</fullName>
    </submittedName>
</protein>
<keyword evidence="4" id="KW-0547">Nucleotide-binding</keyword>
<feature type="transmembrane region" description="Helical" evidence="8">
    <location>
        <begin position="463"/>
        <end position="487"/>
    </location>
</feature>
<dbReference type="PROSITE" id="PS50893">
    <property type="entry name" value="ABC_TRANSPORTER_2"/>
    <property type="match status" value="2"/>
</dbReference>
<keyword evidence="3 8" id="KW-0812">Transmembrane</keyword>
<keyword evidence="6 8" id="KW-1133">Transmembrane helix</keyword>
<dbReference type="SUPFAM" id="SSF52540">
    <property type="entry name" value="P-loop containing nucleoside triphosphate hydrolases"/>
    <property type="match status" value="2"/>
</dbReference>
<dbReference type="EMBL" id="CP014587">
    <property type="protein sequence ID" value="ANZ78060.1"/>
    <property type="molecule type" value="Genomic_DNA"/>
</dbReference>
<dbReference type="AlphaFoldDB" id="A0A1B2JJ55"/>
<dbReference type="Pfam" id="PF19055">
    <property type="entry name" value="ABC2_membrane_7"/>
    <property type="match status" value="2"/>
</dbReference>
<dbReference type="SMART" id="SM00382">
    <property type="entry name" value="AAA"/>
    <property type="match status" value="2"/>
</dbReference>
<evidence type="ECO:0000313" key="10">
    <source>
        <dbReference type="EMBL" id="ANZ78060.1"/>
    </source>
</evidence>
<feature type="transmembrane region" description="Helical" evidence="8">
    <location>
        <begin position="1159"/>
        <end position="1177"/>
    </location>
</feature>
<dbReference type="OrthoDB" id="66620at2759"/>
<dbReference type="PANTHER" id="PTHR48041">
    <property type="entry name" value="ABC TRANSPORTER G FAMILY MEMBER 28"/>
    <property type="match status" value="1"/>
</dbReference>
<gene>
    <name evidence="10" type="primary">YOL075C</name>
    <name evidence="10" type="ORF">ATY40_BA7505072</name>
</gene>
<dbReference type="InterPro" id="IPR003593">
    <property type="entry name" value="AAA+_ATPase"/>
</dbReference>
<dbReference type="InterPro" id="IPR003439">
    <property type="entry name" value="ABC_transporter-like_ATP-bd"/>
</dbReference>
<dbReference type="InterPro" id="IPR043926">
    <property type="entry name" value="ABCG_dom"/>
</dbReference>
<dbReference type="GO" id="GO:0016020">
    <property type="term" value="C:membrane"/>
    <property type="evidence" value="ECO:0007669"/>
    <property type="project" value="UniProtKB-SubCell"/>
</dbReference>
<dbReference type="Pfam" id="PF01061">
    <property type="entry name" value="ABC2_membrane"/>
    <property type="match status" value="2"/>
</dbReference>
<feature type="transmembrane region" description="Helical" evidence="8">
    <location>
        <begin position="347"/>
        <end position="368"/>
    </location>
</feature>
<evidence type="ECO:0000256" key="3">
    <source>
        <dbReference type="ARBA" id="ARBA00022692"/>
    </source>
</evidence>
<dbReference type="Gene3D" id="3.40.50.300">
    <property type="entry name" value="P-loop containing nucleotide triphosphate hydrolases"/>
    <property type="match status" value="2"/>
</dbReference>
<dbReference type="InterPro" id="IPR013525">
    <property type="entry name" value="ABC2_TM"/>
</dbReference>
<name>A0A1B2JJ55_PICPA</name>
<feature type="domain" description="ABC transporter" evidence="9">
    <location>
        <begin position="26"/>
        <end position="266"/>
    </location>
</feature>
<feature type="transmembrane region" description="Helical" evidence="8">
    <location>
        <begin position="1022"/>
        <end position="1044"/>
    </location>
</feature>
<accession>A0A1B2JJ55</accession>
<proteinExistence type="predicted"/>
<keyword evidence="7 8" id="KW-0472">Membrane</keyword>
<evidence type="ECO:0000256" key="1">
    <source>
        <dbReference type="ARBA" id="ARBA00004141"/>
    </source>
</evidence>
<evidence type="ECO:0000256" key="5">
    <source>
        <dbReference type="ARBA" id="ARBA00022840"/>
    </source>
</evidence>
<evidence type="ECO:0000256" key="2">
    <source>
        <dbReference type="ARBA" id="ARBA00022448"/>
    </source>
</evidence>
<keyword evidence="11" id="KW-1185">Reference proteome</keyword>
<dbReference type="InterPro" id="IPR017871">
    <property type="entry name" value="ABC_transporter-like_CS"/>
</dbReference>
<sequence>MRENDSTKVGISVRDLSVVTKKGRTVLFSSLSKRNAAPTSKVLLEATSFDIEPGTITAIMGGSGSGKTTMLNCLATGNESSGNINSQGTIAYNGKTNINTISHAYVIQQDILLPNLTCYETLMYSAELRLEEPKEKLIEIVDQVILELGLKDCRNTLVGNDTHKGLSGGEKRRLSIGIQMLCNPSVLFLDEPTTGLDAYSALLLVQTLKNLADQGKTFVLSIHQPRSDIFFLFDNLILLSRGKTCYSGPVDKVIPYFEQIGYHVPKQVNPADYFIEIVSINMKDQETENKCWESLSEISNHWKASQNFEPISVDLTFVPKVRYPVSFFKKVKILTRRDMLLSFRSPLILLSLLIETIAVSLICGWVFFIPGSSLRGIRTMTGALYTTNGLQPYLFLLFEVYRLSAVDIKIYDREHSEGVVCAPAFLISRRISKFFTEDVWITILESIIGYFMFGLRTDDPRHFFIYFAAVYIAYLVSMCFAMACVSISREYALASLMANLNFTLQSMACGYFANSRVIPVYVRWTKYIAYLWYGYGAVISNQFTGFRGECFQDTSQPNIDEVCAAYYGNNIIRNLGFWPNWIALPLCVELAMAVGFYLFAGLMLTYKTKSRSAIGQEVGSSSKRRSVKSSTEAATKEAEILVRDGLTITLNDASLKVKVRKVLERVTIEKEILHSVNAEFKPGQLNTIMGPSGSGKSSLLNLISGRLHSNVTTSYTSSGDIFLDSQLATFQDMDEICSYVSQDGDHLIPSLSVRETLLFAARLRLNLERHEVEKRVDEIILKMGLRDVATVLVGSEFVKGISGGERKRLSIAIQLINDPPILLLDEPTSGLDAFTAGSILKVLQALCDENKTVVLTIHQPRLDLFHSLGSILLLAKGGHVAFKGTPNEMLQYFESMGYPCPAFVNAADHVLDVISVNVQNEINETLSRKRVNLFLDEWKSRDNQETKLLAVNTFSMEDVAIKKRSSFIKGYTILLQRQALCIKRDTNILFGRIAQIAGLGVILALFYAPLKHDYTSIQQRLGALQQMTALYFIGMLNNIMIFPLERTSFYTEYKDKVVSAESFFMAYLTLELPFELVSGAFFSVFMVMVIGFPRTPGLFFATYYASICIVNCGESLGVIFNVMFDEVGFAVNIISIFLSIATFMTGVMSLNMGAFLRGINWLSPLYYAVMGTLNLAFPPSLRLTCEDDFRNPDGSCIFSNGTDVLEIYQLKKNWQLLLGLLIVVVFVYRGIGYVMLKLKVRGF</sequence>
<feature type="transmembrane region" description="Helical" evidence="8">
    <location>
        <begin position="1129"/>
        <end position="1147"/>
    </location>
</feature>
<reference evidence="10 11" key="1">
    <citation type="submission" date="2016-02" db="EMBL/GenBank/DDBJ databases">
        <title>Comparative genomic and transcriptomic foundation for Pichia pastoris.</title>
        <authorList>
            <person name="Love K.R."/>
            <person name="Shah K.A."/>
            <person name="Whittaker C.A."/>
            <person name="Wu J."/>
            <person name="Bartlett M.C."/>
            <person name="Ma D."/>
            <person name="Leeson R.L."/>
            <person name="Priest M."/>
            <person name="Young S.K."/>
            <person name="Love J.C."/>
        </authorList>
    </citation>
    <scope>NUCLEOTIDE SEQUENCE [LARGE SCALE GENOMIC DNA]</scope>
    <source>
        <strain evidence="10 11">ATCC 28485</strain>
    </source>
</reference>
<dbReference type="Pfam" id="PF00005">
    <property type="entry name" value="ABC_tran"/>
    <property type="match status" value="2"/>
</dbReference>
<feature type="transmembrane region" description="Helical" evidence="8">
    <location>
        <begin position="1102"/>
        <end position="1123"/>
    </location>
</feature>
<feature type="transmembrane region" description="Helical" evidence="8">
    <location>
        <begin position="989"/>
        <end position="1010"/>
    </location>
</feature>
<comment type="subcellular location">
    <subcellularLocation>
        <location evidence="1">Membrane</location>
        <topology evidence="1">Multi-pass membrane protein</topology>
    </subcellularLocation>
</comment>
<organism evidence="10 11">
    <name type="scientific">Komagataella pastoris</name>
    <name type="common">Yeast</name>
    <name type="synonym">Pichia pastoris</name>
    <dbReference type="NCBI Taxonomy" id="4922"/>
    <lineage>
        <taxon>Eukaryota</taxon>
        <taxon>Fungi</taxon>
        <taxon>Dikarya</taxon>
        <taxon>Ascomycota</taxon>
        <taxon>Saccharomycotina</taxon>
        <taxon>Pichiomycetes</taxon>
        <taxon>Pichiales</taxon>
        <taxon>Pichiaceae</taxon>
        <taxon>Komagataella</taxon>
    </lineage>
</organism>
<evidence type="ECO:0000259" key="9">
    <source>
        <dbReference type="PROSITE" id="PS50893"/>
    </source>
</evidence>
<feature type="transmembrane region" description="Helical" evidence="8">
    <location>
        <begin position="581"/>
        <end position="606"/>
    </location>
</feature>
<feature type="transmembrane region" description="Helical" evidence="8">
    <location>
        <begin position="1064"/>
        <end position="1090"/>
    </location>
</feature>
<evidence type="ECO:0000256" key="6">
    <source>
        <dbReference type="ARBA" id="ARBA00022989"/>
    </source>
</evidence>
<evidence type="ECO:0000256" key="7">
    <source>
        <dbReference type="ARBA" id="ARBA00023136"/>
    </source>
</evidence>
<evidence type="ECO:0000313" key="11">
    <source>
        <dbReference type="Proteomes" id="UP000094565"/>
    </source>
</evidence>
<dbReference type="GO" id="GO:0140359">
    <property type="term" value="F:ABC-type transporter activity"/>
    <property type="evidence" value="ECO:0007669"/>
    <property type="project" value="InterPro"/>
</dbReference>
<dbReference type="InterPro" id="IPR050352">
    <property type="entry name" value="ABCG_transporters"/>
</dbReference>
<feature type="transmembrane region" description="Helical" evidence="8">
    <location>
        <begin position="439"/>
        <end position="457"/>
    </location>
</feature>
<dbReference type="GO" id="GO:0016887">
    <property type="term" value="F:ATP hydrolysis activity"/>
    <property type="evidence" value="ECO:0007669"/>
    <property type="project" value="InterPro"/>
</dbReference>
<evidence type="ECO:0000256" key="8">
    <source>
        <dbReference type="SAM" id="Phobius"/>
    </source>
</evidence>
<feature type="transmembrane region" description="Helical" evidence="8">
    <location>
        <begin position="1214"/>
        <end position="1236"/>
    </location>
</feature>
<dbReference type="GO" id="GO:0005524">
    <property type="term" value="F:ATP binding"/>
    <property type="evidence" value="ECO:0007669"/>
    <property type="project" value="UniProtKB-KW"/>
</dbReference>
<keyword evidence="5" id="KW-0067">ATP-binding</keyword>
<dbReference type="PROSITE" id="PS00211">
    <property type="entry name" value="ABC_TRANSPORTER_1"/>
    <property type="match status" value="2"/>
</dbReference>
<dbReference type="Proteomes" id="UP000094565">
    <property type="component" value="Chromosome 4"/>
</dbReference>
<dbReference type="PANTHER" id="PTHR48041:SF119">
    <property type="entry name" value="ROA1P"/>
    <property type="match status" value="1"/>
</dbReference>
<evidence type="ECO:0000256" key="4">
    <source>
        <dbReference type="ARBA" id="ARBA00022741"/>
    </source>
</evidence>
<feature type="domain" description="ABC transporter" evidence="9">
    <location>
        <begin position="657"/>
        <end position="902"/>
    </location>
</feature>
<keyword evidence="2" id="KW-0813">Transport</keyword>